<protein>
    <submittedName>
        <fullName evidence="1">Enoyl-CoA hydratase 2</fullName>
    </submittedName>
</protein>
<dbReference type="EMBL" id="CM039172">
    <property type="protein sequence ID" value="KAH9777056.1"/>
    <property type="molecule type" value="Genomic_DNA"/>
</dbReference>
<name>A0ACB8LUK3_CITSI</name>
<gene>
    <name evidence="1" type="ORF">KPL71_006901</name>
</gene>
<reference evidence="2" key="1">
    <citation type="journal article" date="2023" name="Hortic. Res.">
        <title>A chromosome-level phased genome enabling allele-level studies in sweet orange: a case study on citrus Huanglongbing tolerance.</title>
        <authorList>
            <person name="Wu B."/>
            <person name="Yu Q."/>
            <person name="Deng Z."/>
            <person name="Duan Y."/>
            <person name="Luo F."/>
            <person name="Gmitter F. Jr."/>
        </authorList>
    </citation>
    <scope>NUCLEOTIDE SEQUENCE [LARGE SCALE GENOMIC DNA]</scope>
    <source>
        <strain evidence="2">cv. Valencia</strain>
    </source>
</reference>
<keyword evidence="2" id="KW-1185">Reference proteome</keyword>
<accession>A0ACB8LUK3</accession>
<evidence type="ECO:0000313" key="2">
    <source>
        <dbReference type="Proteomes" id="UP000829398"/>
    </source>
</evidence>
<organism evidence="1 2">
    <name type="scientific">Citrus sinensis</name>
    <name type="common">Sweet orange</name>
    <name type="synonym">Citrus aurantium var. sinensis</name>
    <dbReference type="NCBI Taxonomy" id="2711"/>
    <lineage>
        <taxon>Eukaryota</taxon>
        <taxon>Viridiplantae</taxon>
        <taxon>Streptophyta</taxon>
        <taxon>Embryophyta</taxon>
        <taxon>Tracheophyta</taxon>
        <taxon>Spermatophyta</taxon>
        <taxon>Magnoliopsida</taxon>
        <taxon>eudicotyledons</taxon>
        <taxon>Gunneridae</taxon>
        <taxon>Pentapetalae</taxon>
        <taxon>rosids</taxon>
        <taxon>malvids</taxon>
        <taxon>Sapindales</taxon>
        <taxon>Rutaceae</taxon>
        <taxon>Aurantioideae</taxon>
        <taxon>Citrus</taxon>
    </lineage>
</organism>
<evidence type="ECO:0000313" key="1">
    <source>
        <dbReference type="EMBL" id="KAH9777056.1"/>
    </source>
</evidence>
<proteinExistence type="predicted"/>
<dbReference type="Proteomes" id="UP000829398">
    <property type="component" value="Chromosome 3"/>
</dbReference>
<sequence>MSALTKLTKTLAHHCVKKSKTHWCKSSQPLLNLLISENIVNINTSQFHQYQSRRTLILDSASSESVQLQRLSDSDSGIIEVSLNRPAAKNALGTDMLRGLKHAFETISEDSSANVVMIRSSVPKVFCAGADLKERRQMSPSEIHFYVNTLRSTFSFLEVALPIPTIAVIDGAALGGGLEMALACDLRICGEAALLGLPETGLAIIPGCSDRSLSHVILASDRAGGTQRLPRLVGKSVAKDIIFTGRKVSGKDAMSLVKECHTAGLVNYYVPAGQAQLKALEIAQEINQKGPIAIRMAKRAITKGLEVDMASALELEEECYIETLHTEDRLEGLAAFAEKRKPKYTGT</sequence>
<comment type="caution">
    <text evidence="1">The sequence shown here is derived from an EMBL/GenBank/DDBJ whole genome shotgun (WGS) entry which is preliminary data.</text>
</comment>